<evidence type="ECO:0000313" key="3">
    <source>
        <dbReference type="Proteomes" id="UP000298358"/>
    </source>
</evidence>
<keyword evidence="3" id="KW-1185">Reference proteome</keyword>
<name>A0A4Y9FUP4_9MICO</name>
<evidence type="ECO:0008006" key="4">
    <source>
        <dbReference type="Google" id="ProtNLM"/>
    </source>
</evidence>
<dbReference type="AlphaFoldDB" id="A0A4Y9FUP4"/>
<protein>
    <recommendedName>
        <fullName evidence="4">SLATT domain-containing protein</fullName>
    </recommendedName>
</protein>
<comment type="caution">
    <text evidence="2">The sequence shown here is derived from an EMBL/GenBank/DDBJ whole genome shotgun (WGS) entry which is preliminary data.</text>
</comment>
<gene>
    <name evidence="2" type="ORF">E4U02_07425</name>
</gene>
<reference evidence="2 3" key="1">
    <citation type="submission" date="2019-03" db="EMBL/GenBank/DDBJ databases">
        <title>Diversity of the mouse oral microbiome.</title>
        <authorList>
            <person name="Joseph S."/>
            <person name="Aduse-Opoku J."/>
            <person name="Curtis M."/>
            <person name="Wade W."/>
            <person name="Hashim A."/>
        </authorList>
    </citation>
    <scope>NUCLEOTIDE SEQUENCE [LARGE SCALE GENOMIC DNA]</scope>
    <source>
        <strain evidence="2 3">P1012</strain>
    </source>
</reference>
<proteinExistence type="predicted"/>
<evidence type="ECO:0000313" key="2">
    <source>
        <dbReference type="EMBL" id="TFU33040.1"/>
    </source>
</evidence>
<keyword evidence="1" id="KW-1133">Transmembrane helix</keyword>
<dbReference type="EMBL" id="SPQB01000014">
    <property type="protein sequence ID" value="TFU33040.1"/>
    <property type="molecule type" value="Genomic_DNA"/>
</dbReference>
<keyword evidence="1" id="KW-0812">Transmembrane</keyword>
<evidence type="ECO:0000256" key="1">
    <source>
        <dbReference type="SAM" id="Phobius"/>
    </source>
</evidence>
<feature type="transmembrane region" description="Helical" evidence="1">
    <location>
        <begin position="70"/>
        <end position="92"/>
    </location>
</feature>
<organism evidence="2 3">
    <name type="scientific">Microbacterium paludicola</name>
    <dbReference type="NCBI Taxonomy" id="300019"/>
    <lineage>
        <taxon>Bacteria</taxon>
        <taxon>Bacillati</taxon>
        <taxon>Actinomycetota</taxon>
        <taxon>Actinomycetes</taxon>
        <taxon>Micrococcales</taxon>
        <taxon>Microbacteriaceae</taxon>
        <taxon>Microbacterium</taxon>
    </lineage>
</organism>
<accession>A0A4Y9FUP4</accession>
<dbReference type="Proteomes" id="UP000298358">
    <property type="component" value="Unassembled WGS sequence"/>
</dbReference>
<dbReference type="RefSeq" id="WP_135114218.1">
    <property type="nucleotide sequence ID" value="NZ_JADGLL010000014.1"/>
</dbReference>
<feature type="transmembrane region" description="Helical" evidence="1">
    <location>
        <begin position="98"/>
        <end position="116"/>
    </location>
</feature>
<keyword evidence="1" id="KW-0472">Membrane</keyword>
<sequence>MDELKPTSRRRQEYTAPLSAPPLRASLVERAETAIRNPDVEKHLRMLLARYSKIRARFERPYARLREISPLANGAALLAAVALLTSIASGAWSALETVASAILMLWVAGALYLWWLRRRVDEVDQPVEERLRDDTWLRDPELLRDYFISPDASPEAIWEAAGLAMRERSLRVECDIARRERERAVTVTARRIAEWAQLEEDLASVRAEIAELLDPEPVIPPRARA</sequence>